<keyword evidence="2 4" id="KW-0863">Zinc-finger</keyword>
<feature type="transmembrane region" description="Helical" evidence="6">
    <location>
        <begin position="1603"/>
        <end position="1623"/>
    </location>
</feature>
<evidence type="ECO:0000256" key="4">
    <source>
        <dbReference type="PROSITE-ProRule" id="PRU00175"/>
    </source>
</evidence>
<dbReference type="Gene3D" id="3.30.40.10">
    <property type="entry name" value="Zinc/RING finger domain, C3HC4 (zinc finger)"/>
    <property type="match status" value="1"/>
</dbReference>
<keyword evidence="3" id="KW-0862">Zinc</keyword>
<dbReference type="PANTHER" id="PTHR23244:SF471">
    <property type="entry name" value="GUANINE NUCLEOTIDE-BINDING PROTEIN SUBUNIT BETA 1-RELATED"/>
    <property type="match status" value="1"/>
</dbReference>
<sequence>MGQTDTPVSSTAHDARVVLQLLEEIHELVASAGGSPSALRLHAAAKLYLDTRDAFEATELTVEGHVHHDRPKFLRKLSTRRSLLTSPRDSVDAGDSPPQPATQHEAADRTASFSSQSSTATMRHDAALPLSPRQRIAVDDASEALLDRIQEMFRHLGELLSRAILDELRQRHLSLQNVLHYVRFLPPAAQWTAYLEKRQQEVQNAFRSPAVSAGSPRSSVLMTTRLADLVAGSDASLRQLRVNAEFVKAQIRRDVDTVCLFSADGTMATIFGDDINSDLDSVADRFDLLVTEVYAPFLGAIISTKMEQLVRLSEQWQHDMAALMASPLTADAPLTQIYARPRKFRMKISVFPRRLTSVIDERNMLLSASGSASTNTAGTGAAASTATTPNMRVLVADADHVGMWWQKAIFSVTERDILTTHTDDSRQIQSVSETLDGQLYVPLTNESSHDFYRRYIKPHGGLAKWRGHRVLVNNGKDSLWVEVTITEVEDQRKCKLQLKRSLETAPEAAAWRAVLRNGEWINLRDLRLTLVPVNPSFRVHMGVKLRTMMDVIQTLVLEISSIFPNETLERRVTTALWQSLEPHVARGEHIYARYLRSILNQDGAVNSTTSNPLGRRQGAVERSPSLVLGAASMRNLVAALEHSTTNSTSTTNVTAQPTRPIPKMSVRSVGRRAESAVQIQVMPTLGRRSSLTISQAARQLARVGASMPYFDEKGAYHHQSMVLEPVRNPSGSGTSGSAATAVAAPGVTGIAAGGNASASSFVDGATSVLSTFEKLAHHLLEETEMIGPCMQANIIALSRAFAQVLQERLTKLVRTLQSRLDQDDTSGLDLTLVEYAQASRLAYVWRLARHELDAVARQRRPKPPSGGTNLHADWVDRTFDRMEDLVAAMLQLQAQYLHRALFHECTAYILPSVYEQDWRASKPWFGNSRCTYGVQFLIFRIESLLDDVVLNVLEHFERALGVHERLFELSGWLVVDAVACVAAAYEQMVTSRARASQWKIDVLYLVAGLHRILGVLDKMLAPKSPPPEFTQRGTKRPTTILRETCLRLLTCLAVRTGPADVVIKELYARADLVTQQQQQKEQSAVDVTIHAVAGATTVLPQVDTITELNAHVSALHAATGIHRSTFSTLFIDEDERSPWQAHTVFGDMELKYLADVTLNTSLLISRSNLTPLALLSFLRLRQEVGDWEYPPLTDNELKARDQLKERLWEYSNLDANVGTLQPSKRSAHSLVAYDDRLYVFGGIGDTALEEDHEFNDTWKFDLRGRTWSKVVMDNATKPSHRFHHATSLHENSSTAEMIVFGGLSISTTGSTGFSQNNLKITQYNDVWRLTLANGAESWTQDPGPASGAPRPAPRSEAAGVVVNDQLFIFGGISYDDNSGSGPTNTPVDFNDLWSYNLRNFTWQPITSRDGSAPPARFSHSMSTFIDKNGEVFLLVFSGRYLVAKSWALLGDVWVFSLRTQRWTAVELSARIQRAYTSLVMTPGVNNVATQMWFFGGYYKPVQGANGYVYDDVVNGQLSLERDVGRVDGALSKGSMKLYHALVGRSEFSPPLRYNHRAVLWKDGMIIHGGSYQTQRGDVWLYNLTTAVLRDDVSSSLHLDVDTLVYVLGALVLAILLLLVALVVRWRRIDRRNIELARMRGVTAMRGITRERLEQLEITKYKKPVRAVQTDAEEKPDETRHETSASEDVCPICLVEFEEDEDVRNLPCKHLFHVACIDEWLGRNTTCPMCKNNLDLEVVDVNVTVPAAATSNEDVP</sequence>
<evidence type="ECO:0000256" key="5">
    <source>
        <dbReference type="SAM" id="MobiDB-lite"/>
    </source>
</evidence>
<dbReference type="Pfam" id="PF13639">
    <property type="entry name" value="zf-RING_2"/>
    <property type="match status" value="1"/>
</dbReference>
<evidence type="ECO:0000259" key="7">
    <source>
        <dbReference type="PROSITE" id="PS50089"/>
    </source>
</evidence>
<dbReference type="SMART" id="SM00184">
    <property type="entry name" value="RING"/>
    <property type="match status" value="1"/>
</dbReference>
<evidence type="ECO:0000313" key="8">
    <source>
        <dbReference type="EMBL" id="KAJ0405550.1"/>
    </source>
</evidence>
<evidence type="ECO:0000256" key="2">
    <source>
        <dbReference type="ARBA" id="ARBA00022771"/>
    </source>
</evidence>
<comment type="caution">
    <text evidence="8">The sequence shown here is derived from an EMBL/GenBank/DDBJ whole genome shotgun (WGS) entry which is preliminary data.</text>
</comment>
<name>A0AAD5M5V0_PYTIN</name>
<dbReference type="SUPFAM" id="SSF117281">
    <property type="entry name" value="Kelch motif"/>
    <property type="match status" value="1"/>
</dbReference>
<protein>
    <recommendedName>
        <fullName evidence="7">RING-type domain-containing protein</fullName>
    </recommendedName>
</protein>
<dbReference type="InterPro" id="IPR011016">
    <property type="entry name" value="Znf_RING-CH"/>
</dbReference>
<dbReference type="Pfam" id="PF14906">
    <property type="entry name" value="DUF4495"/>
    <property type="match status" value="1"/>
</dbReference>
<dbReference type="Pfam" id="PF01344">
    <property type="entry name" value="Kelch_1"/>
    <property type="match status" value="1"/>
</dbReference>
<dbReference type="Gene3D" id="2.120.10.80">
    <property type="entry name" value="Kelch-type beta propeller"/>
    <property type="match status" value="2"/>
</dbReference>
<dbReference type="InterPro" id="IPR027993">
    <property type="entry name" value="DUF4495"/>
</dbReference>
<evidence type="ECO:0000256" key="6">
    <source>
        <dbReference type="SAM" id="Phobius"/>
    </source>
</evidence>
<dbReference type="InterPro" id="IPR001841">
    <property type="entry name" value="Znf_RING"/>
</dbReference>
<dbReference type="SMART" id="SM00744">
    <property type="entry name" value="RINGv"/>
    <property type="match status" value="1"/>
</dbReference>
<feature type="domain" description="RING-type" evidence="7">
    <location>
        <begin position="1689"/>
        <end position="1730"/>
    </location>
</feature>
<evidence type="ECO:0000313" key="9">
    <source>
        <dbReference type="Proteomes" id="UP001209570"/>
    </source>
</evidence>
<dbReference type="InterPro" id="IPR015915">
    <property type="entry name" value="Kelch-typ_b-propeller"/>
</dbReference>
<dbReference type="Proteomes" id="UP001209570">
    <property type="component" value="Unassembled WGS sequence"/>
</dbReference>
<dbReference type="EMBL" id="JAKCXM010000043">
    <property type="protein sequence ID" value="KAJ0405550.1"/>
    <property type="molecule type" value="Genomic_DNA"/>
</dbReference>
<evidence type="ECO:0000256" key="1">
    <source>
        <dbReference type="ARBA" id="ARBA00022723"/>
    </source>
</evidence>
<dbReference type="PANTHER" id="PTHR23244">
    <property type="entry name" value="KELCH REPEAT DOMAIN"/>
    <property type="match status" value="1"/>
</dbReference>
<keyword evidence="6" id="KW-0812">Transmembrane</keyword>
<dbReference type="Pfam" id="PF24681">
    <property type="entry name" value="Kelch_KLHDC2_KLHL20_DRC7"/>
    <property type="match status" value="1"/>
</dbReference>
<dbReference type="CDD" id="cd16454">
    <property type="entry name" value="RING-H2_PA-TM-RING"/>
    <property type="match status" value="1"/>
</dbReference>
<organism evidence="8 9">
    <name type="scientific">Pythium insidiosum</name>
    <name type="common">Pythiosis disease agent</name>
    <dbReference type="NCBI Taxonomy" id="114742"/>
    <lineage>
        <taxon>Eukaryota</taxon>
        <taxon>Sar</taxon>
        <taxon>Stramenopiles</taxon>
        <taxon>Oomycota</taxon>
        <taxon>Peronosporomycetes</taxon>
        <taxon>Pythiales</taxon>
        <taxon>Pythiaceae</taxon>
        <taxon>Pythium</taxon>
    </lineage>
</organism>
<dbReference type="PROSITE" id="PS50089">
    <property type="entry name" value="ZF_RING_2"/>
    <property type="match status" value="1"/>
</dbReference>
<proteinExistence type="predicted"/>
<accession>A0AAD5M5V0</accession>
<keyword evidence="6" id="KW-1133">Transmembrane helix</keyword>
<feature type="compositionally biased region" description="Low complexity" evidence="5">
    <location>
        <begin position="109"/>
        <end position="121"/>
    </location>
</feature>
<dbReference type="InterPro" id="IPR013083">
    <property type="entry name" value="Znf_RING/FYVE/PHD"/>
</dbReference>
<dbReference type="GO" id="GO:0008270">
    <property type="term" value="F:zinc ion binding"/>
    <property type="evidence" value="ECO:0007669"/>
    <property type="project" value="UniProtKB-KW"/>
</dbReference>
<keyword evidence="1" id="KW-0479">Metal-binding</keyword>
<keyword evidence="6" id="KW-0472">Membrane</keyword>
<dbReference type="SUPFAM" id="SSF57850">
    <property type="entry name" value="RING/U-box"/>
    <property type="match status" value="1"/>
</dbReference>
<evidence type="ECO:0000256" key="3">
    <source>
        <dbReference type="ARBA" id="ARBA00022833"/>
    </source>
</evidence>
<feature type="region of interest" description="Disordered" evidence="5">
    <location>
        <begin position="84"/>
        <end position="128"/>
    </location>
</feature>
<dbReference type="InterPro" id="IPR006652">
    <property type="entry name" value="Kelch_1"/>
</dbReference>
<gene>
    <name evidence="8" type="ORF">P43SY_009599</name>
</gene>
<reference evidence="8" key="1">
    <citation type="submission" date="2021-12" db="EMBL/GenBank/DDBJ databases">
        <title>Prjna785345.</title>
        <authorList>
            <person name="Rujirawat T."/>
            <person name="Krajaejun T."/>
        </authorList>
    </citation>
    <scope>NUCLEOTIDE SEQUENCE</scope>
    <source>
        <strain evidence="8">Pi057C3</strain>
    </source>
</reference>
<keyword evidence="9" id="KW-1185">Reference proteome</keyword>